<dbReference type="CDD" id="cd00158">
    <property type="entry name" value="RHOD"/>
    <property type="match status" value="1"/>
</dbReference>
<feature type="compositionally biased region" description="Polar residues" evidence="11">
    <location>
        <begin position="92"/>
        <end position="114"/>
    </location>
</feature>
<feature type="region of interest" description="Disordered" evidence="11">
    <location>
        <begin position="76"/>
        <end position="114"/>
    </location>
</feature>
<dbReference type="GO" id="GO:0005813">
    <property type="term" value="C:centrosome"/>
    <property type="evidence" value="ECO:0007669"/>
    <property type="project" value="UniProtKB-SubCell"/>
</dbReference>
<dbReference type="GO" id="GO:0015031">
    <property type="term" value="P:protein transport"/>
    <property type="evidence" value="ECO:0007669"/>
    <property type="project" value="UniProtKB-KW"/>
</dbReference>
<evidence type="ECO:0000256" key="1">
    <source>
        <dbReference type="ARBA" id="ARBA00004120"/>
    </source>
</evidence>
<accession>A0A556V2L5</accession>
<evidence type="ECO:0000256" key="11">
    <source>
        <dbReference type="SAM" id="MobiDB-lite"/>
    </source>
</evidence>
<evidence type="ECO:0000313" key="14">
    <source>
        <dbReference type="Proteomes" id="UP000319801"/>
    </source>
</evidence>
<keyword evidence="9" id="KW-0966">Cell projection</keyword>
<comment type="subcellular location">
    <subcellularLocation>
        <location evidence="1">Cytoplasm</location>
        <location evidence="1">Cytoskeleton</location>
        <location evidence="1">Cilium basal body</location>
    </subcellularLocation>
    <subcellularLocation>
        <location evidence="2">Cytoplasm</location>
        <location evidence="2">Cytoskeleton</location>
        <location evidence="2">Microtubule organizing center</location>
        <location evidence="2">Centrosome</location>
    </subcellularLocation>
</comment>
<reference evidence="13 14" key="1">
    <citation type="journal article" date="2019" name="Genome Biol. Evol.">
        <title>Whole-Genome Sequencing of the Giant Devil Catfish, Bagarius yarrelli.</title>
        <authorList>
            <person name="Jiang W."/>
            <person name="Lv Y."/>
            <person name="Cheng L."/>
            <person name="Yang K."/>
            <person name="Chao B."/>
            <person name="Wang X."/>
            <person name="Li Y."/>
            <person name="Pan X."/>
            <person name="You X."/>
            <person name="Zhang Y."/>
            <person name="Yang J."/>
            <person name="Li J."/>
            <person name="Zhang X."/>
            <person name="Liu S."/>
            <person name="Sun C."/>
            <person name="Yang J."/>
            <person name="Shi Q."/>
        </authorList>
    </citation>
    <scope>NUCLEOTIDE SEQUENCE [LARGE SCALE GENOMIC DNA]</scope>
    <source>
        <strain evidence="13">JWS20170419001</strain>
        <tissue evidence="13">Muscle</tissue>
    </source>
</reference>
<dbReference type="InterPro" id="IPR051889">
    <property type="entry name" value="CEP41"/>
</dbReference>
<dbReference type="EMBL" id="VCAZ01000103">
    <property type="protein sequence ID" value="TSS60366.1"/>
    <property type="molecule type" value="Genomic_DNA"/>
</dbReference>
<proteinExistence type="inferred from homology"/>
<comment type="similarity">
    <text evidence="10">Belongs to the CEP41 family.</text>
</comment>
<protein>
    <submittedName>
        <fullName evidence="13">Centrosomal protein of 41 kDa</fullName>
    </submittedName>
</protein>
<dbReference type="InterPro" id="IPR001763">
    <property type="entry name" value="Rhodanese-like_dom"/>
</dbReference>
<evidence type="ECO:0000256" key="7">
    <source>
        <dbReference type="ARBA" id="ARBA00023069"/>
    </source>
</evidence>
<evidence type="ECO:0000313" key="13">
    <source>
        <dbReference type="EMBL" id="TSS60366.1"/>
    </source>
</evidence>
<keyword evidence="7" id="KW-0969">Cilium</keyword>
<evidence type="ECO:0000256" key="4">
    <source>
        <dbReference type="ARBA" id="ARBA00022490"/>
    </source>
</evidence>
<feature type="domain" description="Rhodanese" evidence="12">
    <location>
        <begin position="144"/>
        <end position="192"/>
    </location>
</feature>
<dbReference type="InterPro" id="IPR036873">
    <property type="entry name" value="Rhodanese-like_dom_sf"/>
</dbReference>
<evidence type="ECO:0000256" key="2">
    <source>
        <dbReference type="ARBA" id="ARBA00004300"/>
    </source>
</evidence>
<evidence type="ECO:0000256" key="9">
    <source>
        <dbReference type="ARBA" id="ARBA00023273"/>
    </source>
</evidence>
<dbReference type="AlphaFoldDB" id="A0A556V2L5"/>
<keyword evidence="5" id="KW-0970">Cilium biogenesis/degradation</keyword>
<evidence type="ECO:0000256" key="3">
    <source>
        <dbReference type="ARBA" id="ARBA00022448"/>
    </source>
</evidence>
<evidence type="ECO:0000259" key="12">
    <source>
        <dbReference type="PROSITE" id="PS50206"/>
    </source>
</evidence>
<dbReference type="GO" id="GO:0036064">
    <property type="term" value="C:ciliary basal body"/>
    <property type="evidence" value="ECO:0007669"/>
    <property type="project" value="TreeGrafter"/>
</dbReference>
<dbReference type="Proteomes" id="UP000319801">
    <property type="component" value="Unassembled WGS sequence"/>
</dbReference>
<gene>
    <name evidence="13" type="ORF">Baya_12068</name>
</gene>
<name>A0A556V2L5_BAGYA</name>
<keyword evidence="14" id="KW-1185">Reference proteome</keyword>
<dbReference type="PROSITE" id="PS50206">
    <property type="entry name" value="RHODANESE_3"/>
    <property type="match status" value="1"/>
</dbReference>
<keyword evidence="4" id="KW-0963">Cytoplasm</keyword>
<keyword evidence="3" id="KW-0813">Transport</keyword>
<feature type="region of interest" description="Disordered" evidence="11">
    <location>
        <begin position="206"/>
        <end position="231"/>
    </location>
</feature>
<evidence type="ECO:0000256" key="8">
    <source>
        <dbReference type="ARBA" id="ARBA00023212"/>
    </source>
</evidence>
<evidence type="ECO:0000256" key="5">
    <source>
        <dbReference type="ARBA" id="ARBA00022794"/>
    </source>
</evidence>
<dbReference type="PANTHER" id="PTHR44390">
    <property type="entry name" value="CENTROSOMAL PROTEIN OF 41 KDA"/>
    <property type="match status" value="1"/>
</dbReference>
<comment type="caution">
    <text evidence="13">The sequence shown here is derived from an EMBL/GenBank/DDBJ whole genome shotgun (WGS) entry which is preliminary data.</text>
</comment>
<dbReference type="GO" id="GO:0060271">
    <property type="term" value="P:cilium assembly"/>
    <property type="evidence" value="ECO:0007669"/>
    <property type="project" value="TreeGrafter"/>
</dbReference>
<evidence type="ECO:0000256" key="6">
    <source>
        <dbReference type="ARBA" id="ARBA00022927"/>
    </source>
</evidence>
<keyword evidence="8" id="KW-0206">Cytoskeleton</keyword>
<feature type="compositionally biased region" description="Low complexity" evidence="11">
    <location>
        <begin position="250"/>
        <end position="281"/>
    </location>
</feature>
<dbReference type="PANTHER" id="PTHR44390:SF1">
    <property type="entry name" value="CENTROSOMAL PROTEIN OF 41 KDA"/>
    <property type="match status" value="1"/>
</dbReference>
<dbReference type="OrthoDB" id="70250at2759"/>
<feature type="region of interest" description="Disordered" evidence="11">
    <location>
        <begin position="250"/>
        <end position="288"/>
    </location>
</feature>
<keyword evidence="6" id="KW-0653">Protein transport</keyword>
<sequence>MISYEVEIFPHTQLLVVGAEICTRHSILVAFKMSGKYYRYRKDEVFKRLKVTTFAQLVLQVASVSDLNESMGNEELQAGDEVSDTADGNHFSDPNPQSNKLTDTNRASNTAFSPRSTLQSFPITNLSRTMNPYTKNVLDYRNVQGKIIILYDEDERIASQAAETMCQRGFDNLFMLSGGLKVIAQRFPEGMTTGSFPTSCLPAPTGPLARKHSALRQTPQPAENKQRFTSEDLNKIQNYLDDLFVSNDNSSRLSSRMSVSSTTSNISSARSSRLGSSSARSQSRHPWK</sequence>
<evidence type="ECO:0000256" key="10">
    <source>
        <dbReference type="ARBA" id="ARBA00038465"/>
    </source>
</evidence>
<organism evidence="13 14">
    <name type="scientific">Bagarius yarrelli</name>
    <name type="common">Goonch</name>
    <name type="synonym">Bagrus yarrelli</name>
    <dbReference type="NCBI Taxonomy" id="175774"/>
    <lineage>
        <taxon>Eukaryota</taxon>
        <taxon>Metazoa</taxon>
        <taxon>Chordata</taxon>
        <taxon>Craniata</taxon>
        <taxon>Vertebrata</taxon>
        <taxon>Euteleostomi</taxon>
        <taxon>Actinopterygii</taxon>
        <taxon>Neopterygii</taxon>
        <taxon>Teleostei</taxon>
        <taxon>Ostariophysi</taxon>
        <taxon>Siluriformes</taxon>
        <taxon>Sisoridae</taxon>
        <taxon>Sisorinae</taxon>
        <taxon>Bagarius</taxon>
    </lineage>
</organism>
<dbReference type="SUPFAM" id="SSF52821">
    <property type="entry name" value="Rhodanese/Cell cycle control phosphatase"/>
    <property type="match status" value="1"/>
</dbReference>